<feature type="binding site" evidence="3">
    <location>
        <begin position="8"/>
        <end position="15"/>
    </location>
    <ligand>
        <name>substrate</name>
    </ligand>
</feature>
<organism evidence="4 5">
    <name type="scientific">Agrocybe pediades</name>
    <dbReference type="NCBI Taxonomy" id="84607"/>
    <lineage>
        <taxon>Eukaryota</taxon>
        <taxon>Fungi</taxon>
        <taxon>Dikarya</taxon>
        <taxon>Basidiomycota</taxon>
        <taxon>Agaricomycotina</taxon>
        <taxon>Agaricomycetes</taxon>
        <taxon>Agaricomycetidae</taxon>
        <taxon>Agaricales</taxon>
        <taxon>Agaricineae</taxon>
        <taxon>Strophariaceae</taxon>
        <taxon>Agrocybe</taxon>
    </lineage>
</organism>
<evidence type="ECO:0000313" key="4">
    <source>
        <dbReference type="EMBL" id="KAF4618449.1"/>
    </source>
</evidence>
<name>A0A8H4VSI9_9AGAR</name>
<reference evidence="4 5" key="1">
    <citation type="submission" date="2019-12" db="EMBL/GenBank/DDBJ databases">
        <authorList>
            <person name="Floudas D."/>
            <person name="Bentzer J."/>
            <person name="Ahren D."/>
            <person name="Johansson T."/>
            <person name="Persson P."/>
            <person name="Tunlid A."/>
        </authorList>
    </citation>
    <scope>NUCLEOTIDE SEQUENCE [LARGE SCALE GENOMIC DNA]</scope>
    <source>
        <strain evidence="4 5">CBS 102.39</strain>
    </source>
</reference>
<keyword evidence="1" id="KW-0378">Hydrolase</keyword>
<accession>A0A8H4VSI9</accession>
<dbReference type="CDD" id="cd07067">
    <property type="entry name" value="HP_PGM_like"/>
    <property type="match status" value="1"/>
</dbReference>
<dbReference type="SUPFAM" id="SSF53254">
    <property type="entry name" value="Phosphoglycerate mutase-like"/>
    <property type="match status" value="1"/>
</dbReference>
<dbReference type="AlphaFoldDB" id="A0A8H4VSI9"/>
<dbReference type="GO" id="GO:0043456">
    <property type="term" value="P:regulation of pentose-phosphate shunt"/>
    <property type="evidence" value="ECO:0007669"/>
    <property type="project" value="TreeGrafter"/>
</dbReference>
<evidence type="ECO:0008006" key="6">
    <source>
        <dbReference type="Google" id="ProtNLM"/>
    </source>
</evidence>
<proteinExistence type="predicted"/>
<feature type="active site" description="Proton donor/acceptor" evidence="2">
    <location>
        <position position="85"/>
    </location>
</feature>
<dbReference type="Gene3D" id="3.40.50.1240">
    <property type="entry name" value="Phosphoglycerate mutase-like"/>
    <property type="match status" value="1"/>
</dbReference>
<feature type="active site" description="Tele-phosphohistidine intermediate" evidence="2">
    <location>
        <position position="9"/>
    </location>
</feature>
<protein>
    <recommendedName>
        <fullName evidence="6">Phosphoglycerate mutase</fullName>
    </recommendedName>
</protein>
<dbReference type="PANTHER" id="PTHR46517">
    <property type="entry name" value="FRUCTOSE-2,6-BISPHOSPHATASE TIGAR"/>
    <property type="match status" value="1"/>
</dbReference>
<gene>
    <name evidence="4" type="ORF">D9613_009982</name>
</gene>
<evidence type="ECO:0000256" key="1">
    <source>
        <dbReference type="ARBA" id="ARBA00022801"/>
    </source>
</evidence>
<dbReference type="InterPro" id="IPR029033">
    <property type="entry name" value="His_PPase_superfam"/>
</dbReference>
<dbReference type="GO" id="GO:0045820">
    <property type="term" value="P:negative regulation of glycolytic process"/>
    <property type="evidence" value="ECO:0007669"/>
    <property type="project" value="TreeGrafter"/>
</dbReference>
<evidence type="ECO:0000313" key="5">
    <source>
        <dbReference type="Proteomes" id="UP000521872"/>
    </source>
</evidence>
<dbReference type="Proteomes" id="UP000521872">
    <property type="component" value="Unassembled WGS sequence"/>
</dbReference>
<feature type="binding site" evidence="3">
    <location>
        <position position="58"/>
    </location>
    <ligand>
        <name>substrate</name>
    </ligand>
</feature>
<dbReference type="GO" id="GO:0005829">
    <property type="term" value="C:cytosol"/>
    <property type="evidence" value="ECO:0007669"/>
    <property type="project" value="TreeGrafter"/>
</dbReference>
<dbReference type="SMART" id="SM00855">
    <property type="entry name" value="PGAM"/>
    <property type="match status" value="1"/>
</dbReference>
<dbReference type="Pfam" id="PF00300">
    <property type="entry name" value="His_Phos_1"/>
    <property type="match status" value="1"/>
</dbReference>
<evidence type="ECO:0000256" key="2">
    <source>
        <dbReference type="PIRSR" id="PIRSR613078-1"/>
    </source>
</evidence>
<dbReference type="InterPro" id="IPR013078">
    <property type="entry name" value="His_Pase_superF_clade-1"/>
</dbReference>
<evidence type="ECO:0000256" key="3">
    <source>
        <dbReference type="PIRSR" id="PIRSR613078-2"/>
    </source>
</evidence>
<dbReference type="InterPro" id="IPR051695">
    <property type="entry name" value="Phosphoglycerate_Mutase"/>
</dbReference>
<keyword evidence="5" id="KW-1185">Reference proteome</keyword>
<dbReference type="GO" id="GO:0004331">
    <property type="term" value="F:fructose-2,6-bisphosphate 2-phosphatase activity"/>
    <property type="evidence" value="ECO:0007669"/>
    <property type="project" value="TreeGrafter"/>
</dbReference>
<dbReference type="PANTHER" id="PTHR46517:SF1">
    <property type="entry name" value="FRUCTOSE-2,6-BISPHOSPHATASE TIGAR"/>
    <property type="match status" value="1"/>
</dbReference>
<comment type="caution">
    <text evidence="4">The sequence shown here is derived from an EMBL/GenBank/DDBJ whole genome shotgun (WGS) entry which is preliminary data.</text>
</comment>
<dbReference type="EMBL" id="JAACJL010000017">
    <property type="protein sequence ID" value="KAF4618449.1"/>
    <property type="molecule type" value="Genomic_DNA"/>
</dbReference>
<sequence length="260" mass="28639">MLTVTFIRHGESEDNLRIVWAGWKDSPLSALGRKQADALGKAFASVPITHIYTSPLLRALETAQAVHRHQPDPKPPLEHKPDLREQFFGVAEGKPWIINRPDGVSLEELHKQDIYPVLYGRDQKFPEGESVNDLAARADRAIKDCVLPHLTSGDEEAHIALASHGLCIGELVSALIRLDPEADRNRTYTGLFNTAWTRATVQIRDGQGPNDPNNPPALKVTVTHINNKDHLKSLNEEPHIDAGGASAEARAFFGGEKLKA</sequence>